<evidence type="ECO:0000313" key="2">
    <source>
        <dbReference type="EMBL" id="MXV20282.1"/>
    </source>
</evidence>
<dbReference type="GO" id="GO:0000166">
    <property type="term" value="F:nucleotide binding"/>
    <property type="evidence" value="ECO:0007669"/>
    <property type="project" value="InterPro"/>
</dbReference>
<comment type="caution">
    <text evidence="2">The sequence shown here is derived from an EMBL/GenBank/DDBJ whole genome shotgun (WGS) entry which is preliminary data.</text>
</comment>
<dbReference type="InterPro" id="IPR010995">
    <property type="entry name" value="DNA_repair_Rad51/TF_NusA_a-hlx"/>
</dbReference>
<gene>
    <name evidence="2" type="ORF">GLX28_11615</name>
</gene>
<keyword evidence="3" id="KW-1185">Reference proteome</keyword>
<sequence length="221" mass="24071">MSAPKKTHVVVKPLWHDSRFYHENTLFPPDDLDISESQVEKYASGGEQAFLITKAESERRKNPEAYDARQQARAQADELTRLRQENADLRAAGTSVDFTPLHALLGPVSSVDDIRKATAALKTELATGHGAQADKDRALADKDRELASAKAVAAGYAALYPTKAGTELPSNFSRRGVLATFGLTTYESLQGFTAEQLTQLPDISDDQAKKIAQAVTTHFQG</sequence>
<dbReference type="Proteomes" id="UP000430519">
    <property type="component" value="Unassembled WGS sequence"/>
</dbReference>
<reference evidence="2 3" key="1">
    <citation type="submission" date="2019-11" db="EMBL/GenBank/DDBJ databases">
        <title>Genome sequence of Deinococcus xianganensis Y35, AI-2 producing algicidal bacterium, isolated from lake water.</title>
        <authorList>
            <person name="Li Y."/>
        </authorList>
    </citation>
    <scope>NUCLEOTIDE SEQUENCE [LARGE SCALE GENOMIC DNA]</scope>
    <source>
        <strain evidence="2 3">Y35</strain>
    </source>
</reference>
<dbReference type="SUPFAM" id="SSF47794">
    <property type="entry name" value="Rad51 N-terminal domain-like"/>
    <property type="match status" value="1"/>
</dbReference>
<dbReference type="EMBL" id="WVHK01000040">
    <property type="protein sequence ID" value="MXV20282.1"/>
    <property type="molecule type" value="Genomic_DNA"/>
</dbReference>
<dbReference type="AlphaFoldDB" id="A0A6I4YFG3"/>
<feature type="compositionally biased region" description="Basic and acidic residues" evidence="1">
    <location>
        <begin position="57"/>
        <end position="67"/>
    </location>
</feature>
<dbReference type="RefSeq" id="WP_160979657.1">
    <property type="nucleotide sequence ID" value="NZ_WVHK01000040.1"/>
</dbReference>
<feature type="region of interest" description="Disordered" evidence="1">
    <location>
        <begin position="57"/>
        <end position="76"/>
    </location>
</feature>
<name>A0A6I4YFG3_9DEIO</name>
<protein>
    <submittedName>
        <fullName evidence="2">Uncharacterized protein</fullName>
    </submittedName>
</protein>
<organism evidence="2 3">
    <name type="scientific">Deinococcus xianganensis</name>
    <dbReference type="NCBI Taxonomy" id="1507289"/>
    <lineage>
        <taxon>Bacteria</taxon>
        <taxon>Thermotogati</taxon>
        <taxon>Deinococcota</taxon>
        <taxon>Deinococci</taxon>
        <taxon>Deinococcales</taxon>
        <taxon>Deinococcaceae</taxon>
        <taxon>Deinococcus</taxon>
    </lineage>
</organism>
<evidence type="ECO:0000256" key="1">
    <source>
        <dbReference type="SAM" id="MobiDB-lite"/>
    </source>
</evidence>
<accession>A0A6I4YFG3</accession>
<evidence type="ECO:0000313" key="3">
    <source>
        <dbReference type="Proteomes" id="UP000430519"/>
    </source>
</evidence>
<proteinExistence type="predicted"/>